<organism evidence="1">
    <name type="scientific">Tanacetum cinerariifolium</name>
    <name type="common">Dalmatian daisy</name>
    <name type="synonym">Chrysanthemum cinerariifolium</name>
    <dbReference type="NCBI Taxonomy" id="118510"/>
    <lineage>
        <taxon>Eukaryota</taxon>
        <taxon>Viridiplantae</taxon>
        <taxon>Streptophyta</taxon>
        <taxon>Embryophyta</taxon>
        <taxon>Tracheophyta</taxon>
        <taxon>Spermatophyta</taxon>
        <taxon>Magnoliopsida</taxon>
        <taxon>eudicotyledons</taxon>
        <taxon>Gunneridae</taxon>
        <taxon>Pentapetalae</taxon>
        <taxon>asterids</taxon>
        <taxon>campanulids</taxon>
        <taxon>Asterales</taxon>
        <taxon>Asteraceae</taxon>
        <taxon>Asteroideae</taxon>
        <taxon>Anthemideae</taxon>
        <taxon>Anthemidinae</taxon>
        <taxon>Tanacetum</taxon>
    </lineage>
</organism>
<reference evidence="1" key="1">
    <citation type="journal article" date="2019" name="Sci. Rep.">
        <title>Draft genome of Tanacetum cinerariifolium, the natural source of mosquito coil.</title>
        <authorList>
            <person name="Yamashiro T."/>
            <person name="Shiraishi A."/>
            <person name="Satake H."/>
            <person name="Nakayama K."/>
        </authorList>
    </citation>
    <scope>NUCLEOTIDE SEQUENCE</scope>
</reference>
<protein>
    <submittedName>
        <fullName evidence="1">Uncharacterized protein</fullName>
    </submittedName>
</protein>
<evidence type="ECO:0000313" key="1">
    <source>
        <dbReference type="EMBL" id="GFD51363.1"/>
    </source>
</evidence>
<gene>
    <name evidence="1" type="ORF">Tci_923332</name>
</gene>
<dbReference type="EMBL" id="BKCJ011769202">
    <property type="protein sequence ID" value="GFD51363.1"/>
    <property type="molecule type" value="Genomic_DNA"/>
</dbReference>
<proteinExistence type="predicted"/>
<comment type="caution">
    <text evidence="1">The sequence shown here is derived from an EMBL/GenBank/DDBJ whole genome shotgun (WGS) entry which is preliminary data.</text>
</comment>
<accession>A0A699WX37</accession>
<sequence length="51" mass="5359">TVIDDVSKQGGLIENINADDDVVLEDAKDVAVKKSADVEDNADIQGKTAES</sequence>
<name>A0A699WX37_TANCI</name>
<feature type="non-terminal residue" evidence="1">
    <location>
        <position position="1"/>
    </location>
</feature>
<dbReference type="AlphaFoldDB" id="A0A699WX37"/>